<dbReference type="Proteomes" id="UP000195162">
    <property type="component" value="Unassembled WGS sequence"/>
</dbReference>
<dbReference type="GO" id="GO:0047580">
    <property type="term" value="F:4-hydroxyproline epimerase activity"/>
    <property type="evidence" value="ECO:0007669"/>
    <property type="project" value="TreeGrafter"/>
</dbReference>
<evidence type="ECO:0000313" key="4">
    <source>
        <dbReference type="Proteomes" id="UP000195162"/>
    </source>
</evidence>
<evidence type="ECO:0000313" key="3">
    <source>
        <dbReference type="EMBL" id="OTU25990.1"/>
    </source>
</evidence>
<evidence type="ECO:0008006" key="5">
    <source>
        <dbReference type="Google" id="ProtNLM"/>
    </source>
</evidence>
<dbReference type="InterPro" id="IPR008794">
    <property type="entry name" value="Pro_racemase_fam"/>
</dbReference>
<dbReference type="PANTHER" id="PTHR33442:SF5">
    <property type="entry name" value="BIFUNCTIONAL TRANS-3-HYDROXY-L-PROLINE DEHYDRATASE_2-EPIMERASE"/>
    <property type="match status" value="1"/>
</dbReference>
<feature type="active site" description="Proton donor" evidence="2">
    <location>
        <position position="258"/>
    </location>
</feature>
<proteinExistence type="inferred from homology"/>
<gene>
    <name evidence="3" type="ORF">CAT59_17440</name>
</gene>
<comment type="similarity">
    <text evidence="1">Belongs to the proline racemase family.</text>
</comment>
<dbReference type="PIRSF" id="PIRSF029792">
    <property type="entry name" value="Pro_racemase"/>
    <property type="match status" value="1"/>
</dbReference>
<dbReference type="RefSeq" id="WP_024437091.1">
    <property type="nucleotide sequence ID" value="NZ_JADVOL010000007.1"/>
</dbReference>
<dbReference type="SUPFAM" id="SSF54506">
    <property type="entry name" value="Diaminopimelate epimerase-like"/>
    <property type="match status" value="1"/>
</dbReference>
<accession>A0A242U4H5</accession>
<sequence>MNFKRMINVVGAHAGGERNDVITGGVLDVPGQTMFDKMTYLQEQKDEIRKLILQEPRGNVTQCVNLVLPSNHPNADAGFVIMESEYYVPMSGTNTICTVTVLLETGMIPMVEPITRFTLEAPGGLVGIEARCENGKCIDVKFKNVPCFVFGLDKFVEVEGLGTVKVDVSYGGMIYAIVDAQSVGFSLTPDEAADLVEVGERIKKAAAQQVPAIHPEQPLIHTINQTLFAGSISTNNEGLKTAKNAVIVSPGRLDRSPCGTGTSARLAVMHARGQIGLNEKFVHESVIGSKFTGIIEEIGSIAGQTSITPSITGSAWITGFYQHVLDASDPFPEGFTLGDTWKKERN</sequence>
<protein>
    <recommendedName>
        <fullName evidence="5">Proline racemase</fullName>
    </recommendedName>
</protein>
<dbReference type="EMBL" id="NGIR01000032">
    <property type="protein sequence ID" value="OTU25990.1"/>
    <property type="molecule type" value="Genomic_DNA"/>
</dbReference>
<evidence type="ECO:0000256" key="1">
    <source>
        <dbReference type="ARBA" id="ARBA00007529"/>
    </source>
</evidence>
<dbReference type="PANTHER" id="PTHR33442">
    <property type="entry name" value="TRANS-3-HYDROXY-L-PROLINE DEHYDRATASE"/>
    <property type="match status" value="1"/>
</dbReference>
<dbReference type="AlphaFoldDB" id="A0A242U4H5"/>
<reference evidence="3 4" key="1">
    <citation type="submission" date="2017-05" db="EMBL/GenBank/DDBJ databases">
        <authorList>
            <person name="Song R."/>
            <person name="Chenine A.L."/>
            <person name="Ruprecht R.M."/>
        </authorList>
    </citation>
    <scope>NUCLEOTIDE SEQUENCE [LARGE SCALE GENOMIC DNA]</scope>
    <source>
        <strain evidence="3 4">ARLG1955</strain>
    </source>
</reference>
<organism evidence="3 4">
    <name type="scientific">Acinetobacter pittii</name>
    <name type="common">Acinetobacter genomosp. 3</name>
    <dbReference type="NCBI Taxonomy" id="48296"/>
    <lineage>
        <taxon>Bacteria</taxon>
        <taxon>Pseudomonadati</taxon>
        <taxon>Pseudomonadota</taxon>
        <taxon>Gammaproteobacteria</taxon>
        <taxon>Moraxellales</taxon>
        <taxon>Moraxellaceae</taxon>
        <taxon>Acinetobacter</taxon>
        <taxon>Acinetobacter calcoaceticus/baumannii complex</taxon>
    </lineage>
</organism>
<dbReference type="SFLD" id="SFLDS00028">
    <property type="entry name" value="Proline_Racemase"/>
    <property type="match status" value="1"/>
</dbReference>
<dbReference type="Pfam" id="PF05544">
    <property type="entry name" value="Pro_racemase"/>
    <property type="match status" value="1"/>
</dbReference>
<name>A0A242U4H5_ACIPI</name>
<dbReference type="FunFam" id="3.10.310.10:FF:000005">
    <property type="entry name" value="Proline racemase"/>
    <property type="match status" value="1"/>
</dbReference>
<comment type="caution">
    <text evidence="3">The sequence shown here is derived from an EMBL/GenBank/DDBJ whole genome shotgun (WGS) entry which is preliminary data.</text>
</comment>
<dbReference type="Gene3D" id="3.10.310.10">
    <property type="entry name" value="Diaminopimelate Epimerase, Chain A, domain 1"/>
    <property type="match status" value="2"/>
</dbReference>
<feature type="active site" description="Proton acceptor" evidence="2">
    <location>
        <position position="91"/>
    </location>
</feature>
<evidence type="ECO:0000256" key="2">
    <source>
        <dbReference type="PIRSR" id="PIRSR029792-1"/>
    </source>
</evidence>